<dbReference type="GO" id="GO:0002758">
    <property type="term" value="P:innate immune response-activating signaling pathway"/>
    <property type="evidence" value="ECO:0007669"/>
    <property type="project" value="UniProtKB-ARBA"/>
</dbReference>
<reference evidence="11" key="1">
    <citation type="submission" date="2018-08" db="EMBL/GenBank/DDBJ databases">
        <authorList>
            <person name="Rossello M."/>
        </authorList>
    </citation>
    <scope>NUCLEOTIDE SEQUENCE [LARGE SCALE GENOMIC DNA]</scope>
    <source>
        <strain evidence="11">cv. Chinese Spring</strain>
    </source>
</reference>
<dbReference type="Gramene" id="TraesCS5B03G1335100.1">
    <property type="protein sequence ID" value="TraesCS5B03G1335100.1.CDS"/>
    <property type="gene ID" value="TraesCS5B03G1335100"/>
</dbReference>
<gene>
    <name evidence="11" type="primary">LOC123114382</name>
</gene>
<keyword evidence="3" id="KW-0677">Repeat</keyword>
<dbReference type="SUPFAM" id="SSF52540">
    <property type="entry name" value="P-loop containing nucleoside triphosphate hydrolases"/>
    <property type="match status" value="1"/>
</dbReference>
<dbReference type="PRINTS" id="PR00364">
    <property type="entry name" value="DISEASERSIST"/>
</dbReference>
<dbReference type="EnsemblPlants" id="TraesCS5B02G540200.1">
    <property type="protein sequence ID" value="TraesCS5B02G540200.1"/>
    <property type="gene ID" value="TraesCS5B02G540200"/>
</dbReference>
<dbReference type="OrthoDB" id="1936883at2759"/>
<name>A0A3B6LY56_WHEAT</name>
<reference evidence="11" key="2">
    <citation type="submission" date="2018-10" db="UniProtKB">
        <authorList>
            <consortium name="EnsemblPlants"/>
        </authorList>
    </citation>
    <scope>IDENTIFICATION</scope>
</reference>
<feature type="domain" description="Disease resistance R13L4/SHOC-2-like LRR" evidence="10">
    <location>
        <begin position="556"/>
        <end position="919"/>
    </location>
</feature>
<accession>A0A3B6LY56</accession>
<dbReference type="GO" id="GO:0043531">
    <property type="term" value="F:ADP binding"/>
    <property type="evidence" value="ECO:0007669"/>
    <property type="project" value="InterPro"/>
</dbReference>
<evidence type="ECO:0000259" key="7">
    <source>
        <dbReference type="Pfam" id="PF00931"/>
    </source>
</evidence>
<dbReference type="SUPFAM" id="SSF52058">
    <property type="entry name" value="L domain-like"/>
    <property type="match status" value="1"/>
</dbReference>
<dbReference type="Pfam" id="PF00931">
    <property type="entry name" value="NB-ARC"/>
    <property type="match status" value="1"/>
</dbReference>
<dbReference type="Proteomes" id="UP000019116">
    <property type="component" value="Chromosome 5B"/>
</dbReference>
<dbReference type="PANTHER" id="PTHR23155">
    <property type="entry name" value="DISEASE RESISTANCE PROTEIN RP"/>
    <property type="match status" value="1"/>
</dbReference>
<dbReference type="SMR" id="A0A3B6LY56"/>
<evidence type="ECO:0000259" key="8">
    <source>
        <dbReference type="Pfam" id="PF18052"/>
    </source>
</evidence>
<dbReference type="Pfam" id="PF23598">
    <property type="entry name" value="LRR_14"/>
    <property type="match status" value="1"/>
</dbReference>
<dbReference type="InterPro" id="IPR042197">
    <property type="entry name" value="Apaf_helical"/>
</dbReference>
<dbReference type="InterPro" id="IPR055414">
    <property type="entry name" value="LRR_R13L4/SHOC2-like"/>
</dbReference>
<dbReference type="InterPro" id="IPR041118">
    <property type="entry name" value="Rx_N"/>
</dbReference>
<dbReference type="Gene3D" id="1.10.8.430">
    <property type="entry name" value="Helical domain of apoptotic protease-activating factors"/>
    <property type="match status" value="1"/>
</dbReference>
<dbReference type="GO" id="GO:0009626">
    <property type="term" value="P:plant-type hypersensitive response"/>
    <property type="evidence" value="ECO:0007669"/>
    <property type="project" value="UniProtKB-ARBA"/>
</dbReference>
<dbReference type="Gramene" id="TraesCS5B02G540200.1">
    <property type="protein sequence ID" value="TraesCS5B02G540200.1"/>
    <property type="gene ID" value="TraesCS5B02G540200"/>
</dbReference>
<dbReference type="GeneID" id="123114382"/>
<dbReference type="Pfam" id="PF23559">
    <property type="entry name" value="WHD_DRP"/>
    <property type="match status" value="1"/>
</dbReference>
<feature type="domain" description="NB-ARC" evidence="7">
    <location>
        <begin position="179"/>
        <end position="349"/>
    </location>
</feature>
<comment type="similarity">
    <text evidence="1">Belongs to the disease resistance NB-LRR family.</text>
</comment>
<dbReference type="Gene3D" id="1.10.10.10">
    <property type="entry name" value="Winged helix-like DNA-binding domain superfamily/Winged helix DNA-binding domain"/>
    <property type="match status" value="1"/>
</dbReference>
<dbReference type="PANTHER" id="PTHR23155:SF1167">
    <property type="entry name" value="OS08G0412100 PROTEIN"/>
    <property type="match status" value="1"/>
</dbReference>
<dbReference type="Gene3D" id="1.20.5.4130">
    <property type="match status" value="1"/>
</dbReference>
<dbReference type="CDD" id="cd14798">
    <property type="entry name" value="RX-CC_like"/>
    <property type="match status" value="1"/>
</dbReference>
<evidence type="ECO:0000313" key="12">
    <source>
        <dbReference type="Proteomes" id="UP000019116"/>
    </source>
</evidence>
<dbReference type="InterPro" id="IPR044974">
    <property type="entry name" value="Disease_R_plants"/>
</dbReference>
<dbReference type="Pfam" id="PF18052">
    <property type="entry name" value="Rx_N"/>
    <property type="match status" value="1"/>
</dbReference>
<organism evidence="11">
    <name type="scientific">Triticum aestivum</name>
    <name type="common">Wheat</name>
    <dbReference type="NCBI Taxonomy" id="4565"/>
    <lineage>
        <taxon>Eukaryota</taxon>
        <taxon>Viridiplantae</taxon>
        <taxon>Streptophyta</taxon>
        <taxon>Embryophyta</taxon>
        <taxon>Tracheophyta</taxon>
        <taxon>Spermatophyta</taxon>
        <taxon>Magnoliopsida</taxon>
        <taxon>Liliopsida</taxon>
        <taxon>Poales</taxon>
        <taxon>Poaceae</taxon>
        <taxon>BOP clade</taxon>
        <taxon>Pooideae</taxon>
        <taxon>Triticodae</taxon>
        <taxon>Triticeae</taxon>
        <taxon>Triticinae</taxon>
        <taxon>Triticum</taxon>
    </lineage>
</organism>
<dbReference type="InterPro" id="IPR002182">
    <property type="entry name" value="NB-ARC"/>
</dbReference>
<dbReference type="KEGG" id="taes:123114382"/>
<feature type="domain" description="Disease resistance N-terminal" evidence="8">
    <location>
        <begin position="14"/>
        <end position="102"/>
    </location>
</feature>
<keyword evidence="5" id="KW-0611">Plant defense</keyword>
<dbReference type="InterPro" id="IPR032675">
    <property type="entry name" value="LRR_dom_sf"/>
</dbReference>
<sequence length="940" mass="105154">MARAVVSAVVGPLGPLLEKLNALHAGEYGRMRGVRTLIGSLRSELTSMHATVKDYDPEMLEEQAVEVKTWIALLRELAYDTEYCIDKFIHQLGSDGRHGGFKEFFRKAARNLKTLLSLRGIAGQIDQLKVRINEVKDLKNSSKLDDTLCSTHKAVDPRLVDLLAKDVHLVGLDGPRDDIAKWMLEGNSSSNNCKVLSIIGFGGLGKTALASEIYRKIETHFHFRAFVSVSQKPSIKSIIKDVIYKVPCPDGFIKDIDVWDEMTSIAKLRELLQDKRYLVIVDDIWSRQAWNTIKCAFPENNCSSRIITTTRIVEVALACCVGREDRVYEMKALSDVHSKSLFFKRIFGSEDCPDSLKEVSNKILKKCGGLPLAIVSISGLLANKPAVKEDWEQVKRSIGSAMEKTRSLEGMRSILSLSYNDLSLPLRACLLYLSIFPEDYVIERERLVRLWIAEGLISEENGRSRQEVAENYFYMLINKSMILPVDIGYDGKARACRVHDMILELIISKSTEDNFTTLVSTGLHGLVNRQGFIRRLSVQHIDQELASALANEDLSHVRSLIVTASAGCIKLLPSLVKFGGLHVLDVEDCVGLEDYIMNDIDKLFRLKYLCLSGKSISELPSGTVELGNLETLDLRNTSVQELPDGTFKFTKLEHLHGAGQTKIPNGLGGMRNLRVISSFNVSRSETDAVEELANMINLDELKVYLDSGRSDKCKKHEELLFSLLCKLGTCKLRSLWIHKPGGSLELLDSWSLLPSSLQIFRISGDYCFMNIPKWTAPALTSLAYLEISLTELKEEDLHTLGELASLLYLKLSFVADPVELIEVQASTGFQCLIKFVIYSVAGAHVKFMEGAMPKLEKLNLRLHVSLARHSGFELGFQHLSSLREAVLSFYRVDVTPSEIKAAAAAIRKEACIHPNRPAIDISEEFYGKYNEIGSDEEDLR</sequence>
<dbReference type="GO" id="GO:0042742">
    <property type="term" value="P:defense response to bacterium"/>
    <property type="evidence" value="ECO:0007669"/>
    <property type="project" value="UniProtKB-ARBA"/>
</dbReference>
<evidence type="ECO:0000256" key="3">
    <source>
        <dbReference type="ARBA" id="ARBA00022737"/>
    </source>
</evidence>
<dbReference type="Gene3D" id="3.40.50.300">
    <property type="entry name" value="P-loop containing nucleotide triphosphate hydrolases"/>
    <property type="match status" value="1"/>
</dbReference>
<dbReference type="FunFam" id="1.10.10.10:FF:000322">
    <property type="entry name" value="Probable disease resistance protein At1g63360"/>
    <property type="match status" value="1"/>
</dbReference>
<dbReference type="InterPro" id="IPR036388">
    <property type="entry name" value="WH-like_DNA-bd_sf"/>
</dbReference>
<evidence type="ECO:0000256" key="6">
    <source>
        <dbReference type="ARBA" id="ARBA00023054"/>
    </source>
</evidence>
<evidence type="ECO:0000256" key="2">
    <source>
        <dbReference type="ARBA" id="ARBA00022614"/>
    </source>
</evidence>
<dbReference type="Gene3D" id="3.80.10.10">
    <property type="entry name" value="Ribonuclease Inhibitor"/>
    <property type="match status" value="1"/>
</dbReference>
<evidence type="ECO:0000256" key="4">
    <source>
        <dbReference type="ARBA" id="ARBA00022741"/>
    </source>
</evidence>
<dbReference type="RefSeq" id="XP_044391762.1">
    <property type="nucleotide sequence ID" value="XM_044535827.1"/>
</dbReference>
<evidence type="ECO:0000259" key="10">
    <source>
        <dbReference type="Pfam" id="PF23598"/>
    </source>
</evidence>
<evidence type="ECO:0000313" key="11">
    <source>
        <dbReference type="EnsemblPlants" id="TraesCS5B02G540200.1"/>
    </source>
</evidence>
<dbReference type="InterPro" id="IPR038005">
    <property type="entry name" value="RX-like_CC"/>
</dbReference>
<protein>
    <submittedName>
        <fullName evidence="11">Uncharacterized protein</fullName>
    </submittedName>
</protein>
<evidence type="ECO:0000256" key="1">
    <source>
        <dbReference type="ARBA" id="ARBA00008894"/>
    </source>
</evidence>
<keyword evidence="6" id="KW-0175">Coiled coil</keyword>
<dbReference type="AlphaFoldDB" id="A0A3B6LY56"/>
<keyword evidence="12" id="KW-1185">Reference proteome</keyword>
<keyword evidence="2" id="KW-0433">Leucine-rich repeat</keyword>
<evidence type="ECO:0000259" key="9">
    <source>
        <dbReference type="Pfam" id="PF23559"/>
    </source>
</evidence>
<dbReference type="FunFam" id="3.40.50.300:FF:001091">
    <property type="entry name" value="Probable disease resistance protein At1g61300"/>
    <property type="match status" value="1"/>
</dbReference>
<evidence type="ECO:0000256" key="5">
    <source>
        <dbReference type="ARBA" id="ARBA00022821"/>
    </source>
</evidence>
<proteinExistence type="inferred from homology"/>
<feature type="domain" description="Disease resistance protein winged helix" evidence="9">
    <location>
        <begin position="435"/>
        <end position="506"/>
    </location>
</feature>
<dbReference type="InterPro" id="IPR027417">
    <property type="entry name" value="P-loop_NTPase"/>
</dbReference>
<dbReference type="InterPro" id="IPR058922">
    <property type="entry name" value="WHD_DRP"/>
</dbReference>
<keyword evidence="4" id="KW-0547">Nucleotide-binding</keyword>